<sequence length="71" mass="8139">MTFTNSELLKIGRLFSGRDGEHDTLEIAQIMGRTEGEIYSALSEARAAYRAFNGWHREHQQSARDKERAAR</sequence>
<evidence type="ECO:0000313" key="2">
    <source>
        <dbReference type="Proteomes" id="UP001177080"/>
    </source>
</evidence>
<name>A0ABT8XHG1_9HYPH</name>
<dbReference type="RefSeq" id="WP_244760794.1">
    <property type="nucleotide sequence ID" value="NZ_JALJCJ010000002.1"/>
</dbReference>
<dbReference type="Proteomes" id="UP001177080">
    <property type="component" value="Unassembled WGS sequence"/>
</dbReference>
<comment type="caution">
    <text evidence="1">The sequence shown here is derived from an EMBL/GenBank/DDBJ whole genome shotgun (WGS) entry which is preliminary data.</text>
</comment>
<organism evidence="1 2">
    <name type="scientific">Shinella curvata</name>
    <dbReference type="NCBI Taxonomy" id="1817964"/>
    <lineage>
        <taxon>Bacteria</taxon>
        <taxon>Pseudomonadati</taxon>
        <taxon>Pseudomonadota</taxon>
        <taxon>Alphaproteobacteria</taxon>
        <taxon>Hyphomicrobiales</taxon>
        <taxon>Rhizobiaceae</taxon>
        <taxon>Shinella</taxon>
    </lineage>
</organism>
<gene>
    <name evidence="1" type="ORF">GB928_018445</name>
</gene>
<reference evidence="1" key="1">
    <citation type="submission" date="2022-04" db="EMBL/GenBank/DDBJ databases">
        <title>Shinella lacus sp. nov., a novel member of the genus Shinella from water.</title>
        <authorList>
            <person name="Deng Y."/>
        </authorList>
    </citation>
    <scope>NUCLEOTIDE SEQUENCE</scope>
    <source>
        <strain evidence="1">JCM 31239</strain>
    </source>
</reference>
<dbReference type="EMBL" id="WHSC02000007">
    <property type="protein sequence ID" value="MDO6123172.1"/>
    <property type="molecule type" value="Genomic_DNA"/>
</dbReference>
<proteinExistence type="predicted"/>
<keyword evidence="2" id="KW-1185">Reference proteome</keyword>
<accession>A0ABT8XHG1</accession>
<evidence type="ECO:0000313" key="1">
    <source>
        <dbReference type="EMBL" id="MDO6123172.1"/>
    </source>
</evidence>
<protein>
    <submittedName>
        <fullName evidence="1">Uncharacterized protein</fullName>
    </submittedName>
</protein>